<evidence type="ECO:0000313" key="2">
    <source>
        <dbReference type="Proteomes" id="UP001589810"/>
    </source>
</evidence>
<gene>
    <name evidence="1" type="ORF">ACFFH7_08350</name>
</gene>
<comment type="caution">
    <text evidence="1">The sequence shown here is derived from an EMBL/GenBank/DDBJ whole genome shotgun (WGS) entry which is preliminary data.</text>
</comment>
<dbReference type="Proteomes" id="UP001589810">
    <property type="component" value="Unassembled WGS sequence"/>
</dbReference>
<proteinExistence type="predicted"/>
<dbReference type="EMBL" id="JBHLUD010000002">
    <property type="protein sequence ID" value="MFC0541490.1"/>
    <property type="molecule type" value="Genomic_DNA"/>
</dbReference>
<name>A0ABV6MMF8_9PSEU</name>
<dbReference type="RefSeq" id="WP_273942494.1">
    <property type="nucleotide sequence ID" value="NZ_CP097263.1"/>
</dbReference>
<evidence type="ECO:0000313" key="1">
    <source>
        <dbReference type="EMBL" id="MFC0541490.1"/>
    </source>
</evidence>
<protein>
    <submittedName>
        <fullName evidence="1">Uncharacterized protein</fullName>
    </submittedName>
</protein>
<keyword evidence="2" id="KW-1185">Reference proteome</keyword>
<organism evidence="1 2">
    <name type="scientific">Kutzneria chonburiensis</name>
    <dbReference type="NCBI Taxonomy" id="1483604"/>
    <lineage>
        <taxon>Bacteria</taxon>
        <taxon>Bacillati</taxon>
        <taxon>Actinomycetota</taxon>
        <taxon>Actinomycetes</taxon>
        <taxon>Pseudonocardiales</taxon>
        <taxon>Pseudonocardiaceae</taxon>
        <taxon>Kutzneria</taxon>
    </lineage>
</organism>
<accession>A0ABV6MMF8</accession>
<sequence>MTVFGVDTGSRSLREADHLIHDLVARLPGPVVAGTHLIRGERPHIAVSLESDVESLPVDPEMSVVSVVFRAGPDGLAAAEAFAQHGVSGRAVVFPGSELTGAVRVGDLLAGSSIDRLHVVGGSEQPGADDFLDTRDHLRPEWQGGELVLAVTPAGAGRFAPFEVPNPTPCCADH</sequence>
<reference evidence="1 2" key="1">
    <citation type="submission" date="2024-09" db="EMBL/GenBank/DDBJ databases">
        <authorList>
            <person name="Sun Q."/>
            <person name="Mori K."/>
        </authorList>
    </citation>
    <scope>NUCLEOTIDE SEQUENCE [LARGE SCALE GENOMIC DNA]</scope>
    <source>
        <strain evidence="1 2">TBRC 1432</strain>
    </source>
</reference>